<dbReference type="EMBL" id="LS992241">
    <property type="protein sequence ID" value="SYX85024.1"/>
    <property type="molecule type" value="Genomic_DNA"/>
</dbReference>
<dbReference type="GO" id="GO:0016887">
    <property type="term" value="F:ATP hydrolysis activity"/>
    <property type="evidence" value="ECO:0007669"/>
    <property type="project" value="InterPro"/>
</dbReference>
<organism evidence="6 7">
    <name type="scientific">Paenibacillus alvei</name>
    <name type="common">Bacillus alvei</name>
    <dbReference type="NCBI Taxonomy" id="44250"/>
    <lineage>
        <taxon>Bacteria</taxon>
        <taxon>Bacillati</taxon>
        <taxon>Bacillota</taxon>
        <taxon>Bacilli</taxon>
        <taxon>Bacillales</taxon>
        <taxon>Paenibacillaceae</taxon>
        <taxon>Paenibacillus</taxon>
    </lineage>
</organism>
<evidence type="ECO:0000313" key="6">
    <source>
        <dbReference type="EMBL" id="SYX85024.1"/>
    </source>
</evidence>
<dbReference type="RefSeq" id="WP_138186781.1">
    <property type="nucleotide sequence ID" value="NZ_LS992241.1"/>
</dbReference>
<keyword evidence="4 6" id="KW-0067">ATP-binding</keyword>
<gene>
    <name evidence="6" type="ORF">PBLR_13446</name>
</gene>
<dbReference type="AlphaFoldDB" id="A0A383REU3"/>
<dbReference type="Proteomes" id="UP000304148">
    <property type="component" value="Chromosome"/>
</dbReference>
<evidence type="ECO:0000256" key="1">
    <source>
        <dbReference type="ARBA" id="ARBA00005417"/>
    </source>
</evidence>
<sequence>MELTIQNISKQFKERVAVNQFTAEFSCGVYGLLGPNGAGKTTLLRMLADILRPTSGMIRLNGQDIRSMGERYRDVLGYLPQQFGYYRQFTGRRFLMYIAALKGLEKRAAAAKVEEVLQLVGLGYEADSKIKTYSGGMRQRLGIAQALLNDPKVLILDEPTAGLDPTERIRFRNILSEMSANRIILLSTHIVSDIEYVAKDVLLMKQGCLLKQDGLVSLLEELKESVWKVTVDESQLPILKQRYKMVNILRRDSGVEVRILSPDKPLLTAQPVAAGLEDLYLHYFNEGIMQ</sequence>
<dbReference type="PROSITE" id="PS50893">
    <property type="entry name" value="ABC_TRANSPORTER_2"/>
    <property type="match status" value="1"/>
</dbReference>
<dbReference type="Gene3D" id="3.40.50.300">
    <property type="entry name" value="P-loop containing nucleotide triphosphate hydrolases"/>
    <property type="match status" value="1"/>
</dbReference>
<keyword evidence="3" id="KW-0547">Nucleotide-binding</keyword>
<evidence type="ECO:0000256" key="4">
    <source>
        <dbReference type="ARBA" id="ARBA00022840"/>
    </source>
</evidence>
<dbReference type="Pfam" id="PF00005">
    <property type="entry name" value="ABC_tran"/>
    <property type="match status" value="1"/>
</dbReference>
<name>A0A383REU3_PAEAL</name>
<evidence type="ECO:0000256" key="2">
    <source>
        <dbReference type="ARBA" id="ARBA00022448"/>
    </source>
</evidence>
<keyword evidence="2" id="KW-0813">Transport</keyword>
<dbReference type="PANTHER" id="PTHR43335">
    <property type="entry name" value="ABC TRANSPORTER, ATP-BINDING PROTEIN"/>
    <property type="match status" value="1"/>
</dbReference>
<dbReference type="GO" id="GO:0005524">
    <property type="term" value="F:ATP binding"/>
    <property type="evidence" value="ECO:0007669"/>
    <property type="project" value="UniProtKB-KW"/>
</dbReference>
<dbReference type="InterPro" id="IPR017871">
    <property type="entry name" value="ABC_transporter-like_CS"/>
</dbReference>
<evidence type="ECO:0000313" key="7">
    <source>
        <dbReference type="Proteomes" id="UP000304148"/>
    </source>
</evidence>
<dbReference type="InterPro" id="IPR003593">
    <property type="entry name" value="AAA+_ATPase"/>
</dbReference>
<feature type="domain" description="ABC transporter" evidence="5">
    <location>
        <begin position="3"/>
        <end position="231"/>
    </location>
</feature>
<dbReference type="InterPro" id="IPR003439">
    <property type="entry name" value="ABC_transporter-like_ATP-bd"/>
</dbReference>
<dbReference type="InterPro" id="IPR027417">
    <property type="entry name" value="P-loop_NTPase"/>
</dbReference>
<dbReference type="PANTHER" id="PTHR43335:SF2">
    <property type="entry name" value="ABC TRANSPORTER, ATP-BINDING PROTEIN"/>
    <property type="match status" value="1"/>
</dbReference>
<dbReference type="PROSITE" id="PS00211">
    <property type="entry name" value="ABC_TRANSPORTER_1"/>
    <property type="match status" value="1"/>
</dbReference>
<dbReference type="CDD" id="cd03264">
    <property type="entry name" value="ABC_drug_resistance_like"/>
    <property type="match status" value="1"/>
</dbReference>
<dbReference type="SUPFAM" id="SSF52540">
    <property type="entry name" value="P-loop containing nucleoside triphosphate hydrolases"/>
    <property type="match status" value="1"/>
</dbReference>
<evidence type="ECO:0000256" key="3">
    <source>
        <dbReference type="ARBA" id="ARBA00022741"/>
    </source>
</evidence>
<dbReference type="SMART" id="SM00382">
    <property type="entry name" value="AAA"/>
    <property type="match status" value="1"/>
</dbReference>
<protein>
    <submittedName>
        <fullName evidence="6">ABC transporter ATP-binding protein</fullName>
    </submittedName>
</protein>
<reference evidence="7" key="1">
    <citation type="submission" date="2018-08" db="EMBL/GenBank/DDBJ databases">
        <authorList>
            <person name="Chevrot R."/>
        </authorList>
    </citation>
    <scope>NUCLEOTIDE SEQUENCE [LARGE SCALE GENOMIC DNA]</scope>
</reference>
<accession>A0A383REU3</accession>
<evidence type="ECO:0000259" key="5">
    <source>
        <dbReference type="PROSITE" id="PS50893"/>
    </source>
</evidence>
<proteinExistence type="inferred from homology"/>
<comment type="similarity">
    <text evidence="1">Belongs to the ABC transporter superfamily.</text>
</comment>